<dbReference type="EMBL" id="JBHRTN010000009">
    <property type="protein sequence ID" value="MFC3125430.1"/>
    <property type="molecule type" value="Genomic_DNA"/>
</dbReference>
<reference evidence="4" key="1">
    <citation type="journal article" date="2019" name="Int. J. Syst. Evol. Microbiol.">
        <title>The Global Catalogue of Microorganisms (GCM) 10K type strain sequencing project: providing services to taxonomists for standard genome sequencing and annotation.</title>
        <authorList>
            <consortium name="The Broad Institute Genomics Platform"/>
            <consortium name="The Broad Institute Genome Sequencing Center for Infectious Disease"/>
            <person name="Wu L."/>
            <person name="Ma J."/>
        </authorList>
    </citation>
    <scope>NUCLEOTIDE SEQUENCE [LARGE SCALE GENOMIC DNA]</scope>
    <source>
        <strain evidence="4">KCTC 52094</strain>
    </source>
</reference>
<proteinExistence type="predicted"/>
<accession>A0ABV7FZ01</accession>
<protein>
    <submittedName>
        <fullName evidence="3">YsnF/AvaK domain-containing protein</fullName>
    </submittedName>
</protein>
<organism evidence="3 4">
    <name type="scientific">Teichococcus globiformis</name>
    <dbReference type="NCBI Taxonomy" id="2307229"/>
    <lineage>
        <taxon>Bacteria</taxon>
        <taxon>Pseudomonadati</taxon>
        <taxon>Pseudomonadota</taxon>
        <taxon>Alphaproteobacteria</taxon>
        <taxon>Acetobacterales</taxon>
        <taxon>Roseomonadaceae</taxon>
        <taxon>Roseomonas</taxon>
    </lineage>
</organism>
<evidence type="ECO:0000256" key="1">
    <source>
        <dbReference type="SAM" id="MobiDB-lite"/>
    </source>
</evidence>
<gene>
    <name evidence="3" type="ORF">ACFOD4_10185</name>
</gene>
<evidence type="ECO:0000313" key="4">
    <source>
        <dbReference type="Proteomes" id="UP001595593"/>
    </source>
</evidence>
<feature type="region of interest" description="Disordered" evidence="1">
    <location>
        <begin position="141"/>
        <end position="164"/>
    </location>
</feature>
<evidence type="ECO:0000259" key="2">
    <source>
        <dbReference type="Pfam" id="PF09557"/>
    </source>
</evidence>
<keyword evidence="4" id="KW-1185">Reference proteome</keyword>
<sequence>MCWLFRRPVASDPEVQSSEAGEEAAGHTAVPLIEERLISRKRVVETGRVRISVTNETAEDVVRETLQTRHAEVERVSLDREVTEVPQPRQEGDVLIIPVVEEILVIEKRLVLKEEIRLHFIDSETAVEQLISRRTQRANIERLPPQDASSAAPEPAKPIQGTEE</sequence>
<comment type="caution">
    <text evidence="3">The sequence shown here is derived from an EMBL/GenBank/DDBJ whole genome shotgun (WGS) entry which is preliminary data.</text>
</comment>
<dbReference type="Pfam" id="PF09557">
    <property type="entry name" value="DUF2382"/>
    <property type="match status" value="1"/>
</dbReference>
<feature type="domain" description="DUF2382" evidence="2">
    <location>
        <begin position="31"/>
        <end position="124"/>
    </location>
</feature>
<dbReference type="Proteomes" id="UP001595593">
    <property type="component" value="Unassembled WGS sequence"/>
</dbReference>
<dbReference type="RefSeq" id="WP_379596124.1">
    <property type="nucleotide sequence ID" value="NZ_JBHRTN010000009.1"/>
</dbReference>
<name>A0ABV7FZ01_9PROT</name>
<evidence type="ECO:0000313" key="3">
    <source>
        <dbReference type="EMBL" id="MFC3125430.1"/>
    </source>
</evidence>
<dbReference type="InterPro" id="IPR019060">
    <property type="entry name" value="DUF2382"/>
</dbReference>